<protein>
    <recommendedName>
        <fullName evidence="1">T6SS immunity protein Tdi1 C-terminal domain-containing protein</fullName>
    </recommendedName>
</protein>
<accession>A0A2W0ETR5</accession>
<gene>
    <name evidence="2" type="ORF">CRX42_04660</name>
</gene>
<sequence length="125" mass="13975">MELVELYALSQSQDFLHDWYMEALVKQARDKLGLLRLGYKYCLKIPAVLGGQYENSNLATISLHEKVAISGRPAKEIGESPDGAQIRLDISKWRFLQSTPSTSQNIPVRRNLTVCNGSDCAPHSL</sequence>
<comment type="caution">
    <text evidence="2">The sequence shown here is derived from an EMBL/GenBank/DDBJ whole genome shotgun (WGS) entry which is preliminary data.</text>
</comment>
<dbReference type="Proteomes" id="UP000247437">
    <property type="component" value="Unassembled WGS sequence"/>
</dbReference>
<feature type="domain" description="T6SS immunity protein Tdi1 C-terminal" evidence="1">
    <location>
        <begin position="6"/>
        <end position="70"/>
    </location>
</feature>
<evidence type="ECO:0000313" key="3">
    <source>
        <dbReference type="Proteomes" id="UP000247437"/>
    </source>
</evidence>
<reference evidence="2 3" key="1">
    <citation type="journal article" date="2018" name="Appl. Microbiol. Biotechnol.">
        <title>Characterization of the caprolactam degradation pathway in Pseudomonas jessenii using mass spectrometry-based proteomics.</title>
        <authorList>
            <person name="Otzen M."/>
            <person name="Palacio C."/>
            <person name="Janssen D.B."/>
        </authorList>
    </citation>
    <scope>NUCLEOTIDE SEQUENCE [LARGE SCALE GENOMIC DNA]</scope>
    <source>
        <strain evidence="2 3">GO3</strain>
    </source>
</reference>
<dbReference type="OrthoDB" id="672028at2"/>
<evidence type="ECO:0000313" key="2">
    <source>
        <dbReference type="EMBL" id="PYY71759.1"/>
    </source>
</evidence>
<proteinExistence type="predicted"/>
<organism evidence="2 3">
    <name type="scientific">Pseudomonas jessenii</name>
    <dbReference type="NCBI Taxonomy" id="77298"/>
    <lineage>
        <taxon>Bacteria</taxon>
        <taxon>Pseudomonadati</taxon>
        <taxon>Pseudomonadota</taxon>
        <taxon>Gammaproteobacteria</taxon>
        <taxon>Pseudomonadales</taxon>
        <taxon>Pseudomonadaceae</taxon>
        <taxon>Pseudomonas</taxon>
    </lineage>
</organism>
<dbReference type="AlphaFoldDB" id="A0A2W0ETR5"/>
<dbReference type="InterPro" id="IPR015002">
    <property type="entry name" value="T6SS_Tdi1_C"/>
</dbReference>
<dbReference type="EMBL" id="PDLL01000029">
    <property type="protein sequence ID" value="PYY71759.1"/>
    <property type="molecule type" value="Genomic_DNA"/>
</dbReference>
<evidence type="ECO:0000259" key="1">
    <source>
        <dbReference type="Pfam" id="PF08906"/>
    </source>
</evidence>
<dbReference type="Pfam" id="PF08906">
    <property type="entry name" value="T6SS_Tdi1_C"/>
    <property type="match status" value="1"/>
</dbReference>
<name>A0A2W0ETR5_PSEJE</name>